<protein>
    <submittedName>
        <fullName evidence="2">Uncharacterized protein</fullName>
    </submittedName>
</protein>
<sequence>MFAKIFICIILSVVLIESVSSSAAPRSQPTSDSLLVRQLQLREGEVAPPAENSINNFIRNLLNIILKAILNILVSLGCTVIQPYLNLISIFRSTVIEGLSLIVKFVGQVINQFAPSSVDVVNQLNQGLITASDFLKNVLAQISGMGCTAAV</sequence>
<dbReference type="Proteomes" id="UP001153712">
    <property type="component" value="Chromosome 3"/>
</dbReference>
<reference evidence="2" key="1">
    <citation type="submission" date="2022-01" db="EMBL/GenBank/DDBJ databases">
        <authorList>
            <person name="King R."/>
        </authorList>
    </citation>
    <scope>NUCLEOTIDE SEQUENCE</scope>
</reference>
<evidence type="ECO:0000313" key="3">
    <source>
        <dbReference type="Proteomes" id="UP001153712"/>
    </source>
</evidence>
<accession>A0A9N9XNT0</accession>
<organism evidence="2 3">
    <name type="scientific">Phyllotreta striolata</name>
    <name type="common">Striped flea beetle</name>
    <name type="synonym">Crioceris striolata</name>
    <dbReference type="NCBI Taxonomy" id="444603"/>
    <lineage>
        <taxon>Eukaryota</taxon>
        <taxon>Metazoa</taxon>
        <taxon>Ecdysozoa</taxon>
        <taxon>Arthropoda</taxon>
        <taxon>Hexapoda</taxon>
        <taxon>Insecta</taxon>
        <taxon>Pterygota</taxon>
        <taxon>Neoptera</taxon>
        <taxon>Endopterygota</taxon>
        <taxon>Coleoptera</taxon>
        <taxon>Polyphaga</taxon>
        <taxon>Cucujiformia</taxon>
        <taxon>Chrysomeloidea</taxon>
        <taxon>Chrysomelidae</taxon>
        <taxon>Galerucinae</taxon>
        <taxon>Alticini</taxon>
        <taxon>Phyllotreta</taxon>
    </lineage>
</organism>
<dbReference type="AlphaFoldDB" id="A0A9N9XNT0"/>
<keyword evidence="1" id="KW-0732">Signal</keyword>
<feature type="chain" id="PRO_5040488669" evidence="1">
    <location>
        <begin position="22"/>
        <end position="151"/>
    </location>
</feature>
<proteinExistence type="predicted"/>
<gene>
    <name evidence="2" type="ORF">PHYEVI_LOCUS6284</name>
</gene>
<dbReference type="EMBL" id="OU900096">
    <property type="protein sequence ID" value="CAG9859923.1"/>
    <property type="molecule type" value="Genomic_DNA"/>
</dbReference>
<feature type="signal peptide" evidence="1">
    <location>
        <begin position="1"/>
        <end position="21"/>
    </location>
</feature>
<name>A0A9N9XNT0_PHYSR</name>
<evidence type="ECO:0000313" key="2">
    <source>
        <dbReference type="EMBL" id="CAG9859923.1"/>
    </source>
</evidence>
<evidence type="ECO:0000256" key="1">
    <source>
        <dbReference type="SAM" id="SignalP"/>
    </source>
</evidence>
<keyword evidence="3" id="KW-1185">Reference proteome</keyword>
<dbReference type="OrthoDB" id="10607074at2759"/>